<organism evidence="2 3">
    <name type="scientific">Formosa agariphila (strain DSM 15362 / KCTC 12365 / LMG 23005 / KMM 3901 / M-2Alg 35-1)</name>
    <dbReference type="NCBI Taxonomy" id="1347342"/>
    <lineage>
        <taxon>Bacteria</taxon>
        <taxon>Pseudomonadati</taxon>
        <taxon>Bacteroidota</taxon>
        <taxon>Flavobacteriia</taxon>
        <taxon>Flavobacteriales</taxon>
        <taxon>Flavobacteriaceae</taxon>
        <taxon>Formosa</taxon>
    </lineage>
</organism>
<reference evidence="2 3" key="1">
    <citation type="journal article" date="2013" name="Appl. Environ. Microbiol.">
        <title>The genome of the alga-associated marine flavobacterium Formosa agariphila KMM 3901T reveals a broad potential for degradation of algal polysaccharides.</title>
        <authorList>
            <person name="Mann A.J."/>
            <person name="Hahnke R.L."/>
            <person name="Huang S."/>
            <person name="Werner J."/>
            <person name="Xing P."/>
            <person name="Barbeyron T."/>
            <person name="Huettel B."/>
            <person name="Stueber K."/>
            <person name="Reinhardt R."/>
            <person name="Harder J."/>
            <person name="Gloeckner F.O."/>
            <person name="Amann R.I."/>
            <person name="Teeling H."/>
        </authorList>
    </citation>
    <scope>NUCLEOTIDE SEQUENCE [LARGE SCALE GENOMIC DNA]</scope>
    <source>
        <strain evidence="3">DSM 15362 / KCTC 12365 / LMG 23005 / KMM 3901</strain>
    </source>
</reference>
<dbReference type="AlphaFoldDB" id="T2KNQ6"/>
<sequence>MKYLLSGFIFLMSLHIQAQLQVKNYTNAKIDQLQTIEQVMNWTNYGQPERVDAHLASDEVIDRTYLNIESVYISKTYPRKEITKQDLITLTDDPSPIVWYERTIFKERKKGLKPAYQIYIGIDMTKSPYQIVDLFLRKGKKIVTRNFKKD</sequence>
<evidence type="ECO:0000256" key="1">
    <source>
        <dbReference type="SAM" id="SignalP"/>
    </source>
</evidence>
<accession>T2KNQ6</accession>
<dbReference type="RefSeq" id="WP_038531750.1">
    <property type="nucleotide sequence ID" value="NZ_HG315671.1"/>
</dbReference>
<dbReference type="STRING" id="1347342.BN863_27900"/>
<evidence type="ECO:0000313" key="3">
    <source>
        <dbReference type="Proteomes" id="UP000016160"/>
    </source>
</evidence>
<keyword evidence="3" id="KW-1185">Reference proteome</keyword>
<proteinExistence type="predicted"/>
<name>T2KNQ6_FORAG</name>
<feature type="chain" id="PRO_5004591092" evidence="1">
    <location>
        <begin position="19"/>
        <end position="150"/>
    </location>
</feature>
<dbReference type="HOGENOM" id="CLU_1737858_0_0_10"/>
<dbReference type="Proteomes" id="UP000016160">
    <property type="component" value="Chromosome"/>
</dbReference>
<keyword evidence="1" id="KW-0732">Signal</keyword>
<dbReference type="OrthoDB" id="1441799at2"/>
<feature type="signal peptide" evidence="1">
    <location>
        <begin position="1"/>
        <end position="18"/>
    </location>
</feature>
<dbReference type="PATRIC" id="fig|1347342.6.peg.2808"/>
<dbReference type="EMBL" id="HG315671">
    <property type="protein sequence ID" value="CDF80502.1"/>
    <property type="molecule type" value="Genomic_DNA"/>
</dbReference>
<evidence type="ECO:0000313" key="2">
    <source>
        <dbReference type="EMBL" id="CDF80502.1"/>
    </source>
</evidence>
<protein>
    <submittedName>
        <fullName evidence="2">Uncharacterized protein</fullName>
    </submittedName>
</protein>
<gene>
    <name evidence="2" type="ORF">BN863_27900</name>
</gene>
<dbReference type="eggNOG" id="ENOG5034AW7">
    <property type="taxonomic scope" value="Bacteria"/>
</dbReference>